<dbReference type="KEGG" id="moc:BB934_45295"/>
<protein>
    <submittedName>
        <fullName evidence="2">Uncharacterized protein</fullName>
    </submittedName>
</protein>
<accession>A0A1B2EZT2</accession>
<dbReference type="AlphaFoldDB" id="A0A1B2EZT2"/>
<sequence>MAVQVVSGARNDGWLERFTKQVASGPAGRLIDLLGSTFLTRPKTQSPFGDWKGVAAVLQSSKPLPVTVAPSFVQTAADTLTEIRENVASVLRSLNPTDGIDALKAKLKDFGLNLYEKKSVNYLHYEKTNTHHKASKVNPELSYFGTLRRSLQAKLAGQIGPGDPATAVHGWDEMAFTMGFSGVQPQDLVNDQGKPRNILGYSVSTEKGTDGKAVRRGWIGTVHAVASDDPAVNLKMMREAKAKGLELVLPERMRGDAAKGLLVRGMPILVKSKAGADGKRVPVSLPADKIHPMLSLARLTAAWGKGMIELYIEKADKANKQSGLFVAPSKSPFLHRDAARAERESRQSFFDTFVAKKGADDFAFAGGDAADDLFTAFADDKTKPAAGSKAADPVPEEPAAEDRRDFRVRVKEDRSGVYIWDAEFEAVQSAPVSELDPGRYPLEDSNGKKLGYTDVLPGKRVEHRSADTNETLKFNKPQPSRERRYEREDRFAARM</sequence>
<dbReference type="EMBL" id="CP016621">
    <property type="protein sequence ID" value="ANY85437.1"/>
    <property type="molecule type" value="Genomic_DNA"/>
</dbReference>
<name>A0A1B2EZT2_9HYPH</name>
<evidence type="ECO:0000313" key="2">
    <source>
        <dbReference type="EMBL" id="ANY85437.1"/>
    </source>
</evidence>
<evidence type="ECO:0000256" key="1">
    <source>
        <dbReference type="SAM" id="MobiDB-lite"/>
    </source>
</evidence>
<reference evidence="2" key="1">
    <citation type="submission" date="2016-07" db="EMBL/GenBank/DDBJ databases">
        <title>Microvirga ossetica sp. nov. a new species of rhizobia isolated from root nodules of the legume species Vicia alpestris Steven originated from North Ossetia region in the Caucasus.</title>
        <authorList>
            <person name="Safronova V.I."/>
            <person name="Kuznetsova I.G."/>
            <person name="Sazanova A.L."/>
            <person name="Belimov A."/>
            <person name="Andronov E."/>
            <person name="Osledkin Y.S."/>
            <person name="Onishchuk O.P."/>
            <person name="Kurchak O.N."/>
            <person name="Shaposhnikov A.I."/>
            <person name="Willems A."/>
            <person name="Tikhonovich I.A."/>
        </authorList>
    </citation>
    <scope>NUCLEOTIDE SEQUENCE [LARGE SCALE GENOMIC DNA]</scope>
    <source>
        <strain evidence="2">V5/3M</strain>
        <plasmid evidence="2">unnamed5</plasmid>
    </source>
</reference>
<geneLocation type="plasmid" evidence="2">
    <name>unnamed5</name>
</geneLocation>
<feature type="region of interest" description="Disordered" evidence="1">
    <location>
        <begin position="459"/>
        <end position="495"/>
    </location>
</feature>
<keyword evidence="2" id="KW-0614">Plasmid</keyword>
<proteinExistence type="predicted"/>
<feature type="compositionally biased region" description="Basic and acidic residues" evidence="1">
    <location>
        <begin position="479"/>
        <end position="495"/>
    </location>
</feature>
<gene>
    <name evidence="2" type="ORF">BB934_45295</name>
</gene>
<organism evidence="2">
    <name type="scientific">Microvirga ossetica</name>
    <dbReference type="NCBI Taxonomy" id="1882682"/>
    <lineage>
        <taxon>Bacteria</taxon>
        <taxon>Pseudomonadati</taxon>
        <taxon>Pseudomonadota</taxon>
        <taxon>Alphaproteobacteria</taxon>
        <taxon>Hyphomicrobiales</taxon>
        <taxon>Methylobacteriaceae</taxon>
        <taxon>Microvirga</taxon>
    </lineage>
</organism>
<dbReference type="RefSeq" id="WP_099516210.1">
    <property type="nucleotide sequence ID" value="NZ_CP016621.1"/>
</dbReference>